<dbReference type="AlphaFoldDB" id="A0A5B9QPC1"/>
<feature type="transmembrane region" description="Helical" evidence="1">
    <location>
        <begin position="20"/>
        <end position="43"/>
    </location>
</feature>
<evidence type="ECO:0000313" key="3">
    <source>
        <dbReference type="Proteomes" id="UP000323917"/>
    </source>
</evidence>
<accession>A0A5B9QPC1</accession>
<reference evidence="2 3" key="1">
    <citation type="submission" date="2019-08" db="EMBL/GenBank/DDBJ databases">
        <title>Deep-cultivation of Planctomycetes and their phenomic and genomic characterization uncovers novel biology.</title>
        <authorList>
            <person name="Wiegand S."/>
            <person name="Jogler M."/>
            <person name="Boedeker C."/>
            <person name="Pinto D."/>
            <person name="Vollmers J."/>
            <person name="Rivas-Marin E."/>
            <person name="Kohn T."/>
            <person name="Peeters S.H."/>
            <person name="Heuer A."/>
            <person name="Rast P."/>
            <person name="Oberbeckmann S."/>
            <person name="Bunk B."/>
            <person name="Jeske O."/>
            <person name="Meyerdierks A."/>
            <person name="Storesund J.E."/>
            <person name="Kallscheuer N."/>
            <person name="Luecker S."/>
            <person name="Lage O.M."/>
            <person name="Pohl T."/>
            <person name="Merkel B.J."/>
            <person name="Hornburger P."/>
            <person name="Mueller R.-W."/>
            <person name="Bruemmer F."/>
            <person name="Labrenz M."/>
            <person name="Spormann A.M."/>
            <person name="Op den Camp H."/>
            <person name="Overmann J."/>
            <person name="Amann R."/>
            <person name="Jetten M.S.M."/>
            <person name="Mascher T."/>
            <person name="Medema M.H."/>
            <person name="Devos D.P."/>
            <person name="Kaster A.-K."/>
            <person name="Ovreas L."/>
            <person name="Rohde M."/>
            <person name="Galperin M.Y."/>
            <person name="Jogler C."/>
        </authorList>
    </citation>
    <scope>NUCLEOTIDE SEQUENCE [LARGE SCALE GENOMIC DNA]</scope>
    <source>
        <strain evidence="2 3">Pr1d</strain>
    </source>
</reference>
<keyword evidence="1" id="KW-0812">Transmembrane</keyword>
<gene>
    <name evidence="2" type="ORF">Pr1d_32700</name>
</gene>
<keyword evidence="1" id="KW-0472">Membrane</keyword>
<keyword evidence="1" id="KW-1133">Transmembrane helix</keyword>
<evidence type="ECO:0000256" key="1">
    <source>
        <dbReference type="SAM" id="Phobius"/>
    </source>
</evidence>
<dbReference type="Proteomes" id="UP000323917">
    <property type="component" value="Chromosome"/>
</dbReference>
<dbReference type="KEGG" id="bgok:Pr1d_32700"/>
<keyword evidence="3" id="KW-1185">Reference proteome</keyword>
<evidence type="ECO:0000313" key="2">
    <source>
        <dbReference type="EMBL" id="QEG35961.1"/>
    </source>
</evidence>
<proteinExistence type="predicted"/>
<protein>
    <submittedName>
        <fullName evidence="2">Uncharacterized protein</fullName>
    </submittedName>
</protein>
<name>A0A5B9QPC1_9BACT</name>
<dbReference type="EMBL" id="CP042913">
    <property type="protein sequence ID" value="QEG35961.1"/>
    <property type="molecule type" value="Genomic_DNA"/>
</dbReference>
<sequence length="119" mass="13249">MPQSPDEEIPRTRAVDDWVPWLAGLLQLIAAVGWLCAWMVVVFRKCWSVQCFPRRRSTRGLAVFVFAWLYQFKFGRDDLRLAVVLCGGLVPLSSPHQGKSEAAAAPHLPAVLARTITCG</sequence>
<organism evidence="2 3">
    <name type="scientific">Bythopirellula goksoeyrii</name>
    <dbReference type="NCBI Taxonomy" id="1400387"/>
    <lineage>
        <taxon>Bacteria</taxon>
        <taxon>Pseudomonadati</taxon>
        <taxon>Planctomycetota</taxon>
        <taxon>Planctomycetia</taxon>
        <taxon>Pirellulales</taxon>
        <taxon>Lacipirellulaceae</taxon>
        <taxon>Bythopirellula</taxon>
    </lineage>
</organism>